<accession>A0ABR1C1J0</accession>
<name>A0ABR1C1J0_NECAM</name>
<protein>
    <submittedName>
        <fullName evidence="3">Uncharacterized protein</fullName>
    </submittedName>
</protein>
<sequence length="361" mass="39359">MVVQLVLLLVLLTHQQFLGSAFRSPPSLLPGWKTNTNQNPIVEESNATWIVEENSESNGGGSDGQWGQGGVVQTSDNGGGSDGQWGQGGVVQSDGGGSDEQWGQGGVVQSDGGGSDEQWGQGGVVQNDGDGDGDGSGVPDRGSPLNGNGGDSEVVKEILALVDEALQDQEPHVDTRTIVVSNPFLSREMALQDLERTMQEITSFNLCFENTLNEAVRDELQENGYNVASTTNYLIVSGWHDPIKCNAVFNLNKVKQKRRQVVPDGYTCLEQNGKIVGICAISCFRGRRCPEICSPNKVVDIPQKFRNYRLTIRFVNGMESISDEKWTEILSRVQIALKQDKNMKTFEKFSSMLEGNPFIIE</sequence>
<keyword evidence="4" id="KW-1185">Reference proteome</keyword>
<dbReference type="Proteomes" id="UP001303046">
    <property type="component" value="Unassembled WGS sequence"/>
</dbReference>
<feature type="region of interest" description="Disordered" evidence="1">
    <location>
        <begin position="53"/>
        <end position="150"/>
    </location>
</feature>
<reference evidence="3 4" key="1">
    <citation type="submission" date="2023-08" db="EMBL/GenBank/DDBJ databases">
        <title>A Necator americanus chromosomal reference genome.</title>
        <authorList>
            <person name="Ilik V."/>
            <person name="Petrzelkova K.J."/>
            <person name="Pardy F."/>
            <person name="Fuh T."/>
            <person name="Niatou-Singa F.S."/>
            <person name="Gouil Q."/>
            <person name="Baker L."/>
            <person name="Ritchie M.E."/>
            <person name="Jex A.R."/>
            <person name="Gazzola D."/>
            <person name="Li H."/>
            <person name="Toshio Fujiwara R."/>
            <person name="Zhan B."/>
            <person name="Aroian R.V."/>
            <person name="Pafco B."/>
            <person name="Schwarz E.M."/>
        </authorList>
    </citation>
    <scope>NUCLEOTIDE SEQUENCE [LARGE SCALE GENOMIC DNA]</scope>
    <source>
        <strain evidence="3 4">Aroian</strain>
        <tissue evidence="3">Whole animal</tissue>
    </source>
</reference>
<dbReference type="EMBL" id="JAVFWL010000002">
    <property type="protein sequence ID" value="KAK6732403.1"/>
    <property type="molecule type" value="Genomic_DNA"/>
</dbReference>
<proteinExistence type="predicted"/>
<feature type="chain" id="PRO_5045357956" evidence="2">
    <location>
        <begin position="22"/>
        <end position="361"/>
    </location>
</feature>
<keyword evidence="2" id="KW-0732">Signal</keyword>
<feature type="signal peptide" evidence="2">
    <location>
        <begin position="1"/>
        <end position="21"/>
    </location>
</feature>
<feature type="compositionally biased region" description="Gly residues" evidence="1">
    <location>
        <begin position="58"/>
        <end position="70"/>
    </location>
</feature>
<organism evidence="3 4">
    <name type="scientific">Necator americanus</name>
    <name type="common">Human hookworm</name>
    <dbReference type="NCBI Taxonomy" id="51031"/>
    <lineage>
        <taxon>Eukaryota</taxon>
        <taxon>Metazoa</taxon>
        <taxon>Ecdysozoa</taxon>
        <taxon>Nematoda</taxon>
        <taxon>Chromadorea</taxon>
        <taxon>Rhabditida</taxon>
        <taxon>Rhabditina</taxon>
        <taxon>Rhabditomorpha</taxon>
        <taxon>Strongyloidea</taxon>
        <taxon>Ancylostomatidae</taxon>
        <taxon>Bunostominae</taxon>
        <taxon>Necator</taxon>
    </lineage>
</organism>
<feature type="compositionally biased region" description="Gly residues" evidence="1">
    <location>
        <begin position="77"/>
        <end position="123"/>
    </location>
</feature>
<evidence type="ECO:0000313" key="3">
    <source>
        <dbReference type="EMBL" id="KAK6732403.1"/>
    </source>
</evidence>
<evidence type="ECO:0000256" key="1">
    <source>
        <dbReference type="SAM" id="MobiDB-lite"/>
    </source>
</evidence>
<evidence type="ECO:0000256" key="2">
    <source>
        <dbReference type="SAM" id="SignalP"/>
    </source>
</evidence>
<evidence type="ECO:0000313" key="4">
    <source>
        <dbReference type="Proteomes" id="UP001303046"/>
    </source>
</evidence>
<gene>
    <name evidence="3" type="primary">Necator_chrII.g4448</name>
    <name evidence="3" type="ORF">RB195_016656</name>
</gene>
<comment type="caution">
    <text evidence="3">The sequence shown here is derived from an EMBL/GenBank/DDBJ whole genome shotgun (WGS) entry which is preliminary data.</text>
</comment>